<dbReference type="GO" id="GO:0016747">
    <property type="term" value="F:acyltransferase activity, transferring groups other than amino-acyl groups"/>
    <property type="evidence" value="ECO:0007669"/>
    <property type="project" value="InterPro"/>
</dbReference>
<dbReference type="PATRIC" id="fig|571913.6.peg.758"/>
<reference evidence="3 4" key="1">
    <citation type="submission" date="2015-03" db="EMBL/GenBank/DDBJ databases">
        <title>Luteipulveratus halotolerans sp. nov., a novel actinobacterium (Dermacoccaceae) from Sarawak, Malaysia.</title>
        <authorList>
            <person name="Juboi H."/>
            <person name="Basik A."/>
            <person name="Shamsul S.S."/>
            <person name="Arnold P."/>
            <person name="Schmitt E.K."/>
            <person name="Sanglier J.-J."/>
            <person name="Yeo T."/>
        </authorList>
    </citation>
    <scope>NUCLEOTIDE SEQUENCE [LARGE SCALE GENOMIC DNA]</scope>
    <source>
        <strain evidence="3 4">MN07-A0370</strain>
    </source>
</reference>
<dbReference type="InterPro" id="IPR000182">
    <property type="entry name" value="GNAT_dom"/>
</dbReference>
<proteinExistence type="predicted"/>
<feature type="domain" description="N-acetyltransferase" evidence="2">
    <location>
        <begin position="28"/>
        <end position="188"/>
    </location>
</feature>
<dbReference type="EMBL" id="CP011112">
    <property type="protein sequence ID" value="AKU18614.1"/>
    <property type="molecule type" value="Genomic_DNA"/>
</dbReference>
<evidence type="ECO:0000259" key="2">
    <source>
        <dbReference type="PROSITE" id="PS51186"/>
    </source>
</evidence>
<accession>A0A0K1JPH0</accession>
<sequence length="193" mass="20851">MTAEVTTTTLEQTESTDLWPSRELPSGVRIEHATGATPELVRWLYATVGGPWQWTDRLAWPRSRWADELAEPGSELHIAYVGGAPAGYVQLAAVPGKDATSVEIRYFGLMEWAIGQGLGGPLLAYGIERAWSLASRHAMPPVGRVWVHTCTLDGPRALANYEARGFRIVEATTEVQPVLAEPMGAWAASGGPA</sequence>
<dbReference type="PROSITE" id="PS51186">
    <property type="entry name" value="GNAT"/>
    <property type="match status" value="1"/>
</dbReference>
<dbReference type="InterPro" id="IPR016181">
    <property type="entry name" value="Acyl_CoA_acyltransferase"/>
</dbReference>
<protein>
    <recommendedName>
        <fullName evidence="2">N-acetyltransferase domain-containing protein</fullName>
    </recommendedName>
</protein>
<evidence type="ECO:0000313" key="3">
    <source>
        <dbReference type="EMBL" id="AKU18614.1"/>
    </source>
</evidence>
<feature type="compositionally biased region" description="Low complexity" evidence="1">
    <location>
        <begin position="1"/>
        <end position="16"/>
    </location>
</feature>
<dbReference type="KEGG" id="lmoi:VV02_03690"/>
<evidence type="ECO:0000313" key="4">
    <source>
        <dbReference type="Proteomes" id="UP000066480"/>
    </source>
</evidence>
<gene>
    <name evidence="3" type="ORF">VV02_03690</name>
</gene>
<dbReference type="SUPFAM" id="SSF55729">
    <property type="entry name" value="Acyl-CoA N-acyltransferases (Nat)"/>
    <property type="match status" value="1"/>
</dbReference>
<dbReference type="Gene3D" id="3.40.630.30">
    <property type="match status" value="1"/>
</dbReference>
<feature type="region of interest" description="Disordered" evidence="1">
    <location>
        <begin position="1"/>
        <end position="21"/>
    </location>
</feature>
<dbReference type="AlphaFoldDB" id="A0A0K1JPH0"/>
<evidence type="ECO:0000256" key="1">
    <source>
        <dbReference type="SAM" id="MobiDB-lite"/>
    </source>
</evidence>
<dbReference type="Proteomes" id="UP000066480">
    <property type="component" value="Chromosome"/>
</dbReference>
<name>A0A0K1JPH0_9MICO</name>
<organism evidence="3 4">
    <name type="scientific">Luteipulveratus mongoliensis</name>
    <dbReference type="NCBI Taxonomy" id="571913"/>
    <lineage>
        <taxon>Bacteria</taxon>
        <taxon>Bacillati</taxon>
        <taxon>Actinomycetota</taxon>
        <taxon>Actinomycetes</taxon>
        <taxon>Micrococcales</taxon>
        <taxon>Dermacoccaceae</taxon>
        <taxon>Luteipulveratus</taxon>
    </lineage>
</organism>
<dbReference type="Pfam" id="PF00583">
    <property type="entry name" value="Acetyltransf_1"/>
    <property type="match status" value="1"/>
</dbReference>
<keyword evidence="4" id="KW-1185">Reference proteome</keyword>